<dbReference type="Proteomes" id="UP000239936">
    <property type="component" value="Unassembled WGS sequence"/>
</dbReference>
<feature type="coiled-coil region" evidence="1">
    <location>
        <begin position="75"/>
        <end position="184"/>
    </location>
</feature>
<dbReference type="EMBL" id="PPGH01000037">
    <property type="protein sequence ID" value="PQJ95425.1"/>
    <property type="molecule type" value="Genomic_DNA"/>
</dbReference>
<keyword evidence="3" id="KW-1185">Reference proteome</keyword>
<protein>
    <recommendedName>
        <fullName evidence="4">Lipoprotein</fullName>
    </recommendedName>
</protein>
<comment type="caution">
    <text evidence="2">The sequence shown here is derived from an EMBL/GenBank/DDBJ whole genome shotgun (WGS) entry which is preliminary data.</text>
</comment>
<proteinExistence type="predicted"/>
<evidence type="ECO:0000256" key="1">
    <source>
        <dbReference type="SAM" id="Coils"/>
    </source>
</evidence>
<sequence>MIYSLDLDAPIIRLTHHCLLRGMVILCATWLAGCATNPDPHQGGFINGITGLANGNYQRRIDERESVYHTELSAGEQLRAQAQTLEQEREAIRGELNQAQSRLITLENRIKQARARLASQKQQVAAARAQQARLAQAQTQLVQTKRQLAAIRPQVQKAAPAQSIDALKQRSQALQHELNAIDDLVGSVADSGL</sequence>
<evidence type="ECO:0008006" key="4">
    <source>
        <dbReference type="Google" id="ProtNLM"/>
    </source>
</evidence>
<name>A0A2S7XNX8_9GAMM</name>
<dbReference type="OrthoDB" id="5772424at2"/>
<evidence type="ECO:0000313" key="3">
    <source>
        <dbReference type="Proteomes" id="UP000239936"/>
    </source>
</evidence>
<evidence type="ECO:0000313" key="2">
    <source>
        <dbReference type="EMBL" id="PQJ95425.1"/>
    </source>
</evidence>
<dbReference type="Gene3D" id="1.10.287.1490">
    <property type="match status" value="1"/>
</dbReference>
<accession>A0A2S7XNX8</accession>
<reference evidence="2 3" key="1">
    <citation type="submission" date="2018-01" db="EMBL/GenBank/DDBJ databases">
        <title>The complete genome sequence of Chromatium okenii LaCa, a purple sulfur bacterium with a turbulent life.</title>
        <authorList>
            <person name="Luedin S.M."/>
            <person name="Liechti N."/>
            <person name="Storelli N."/>
            <person name="Danza F."/>
            <person name="Wittwer M."/>
            <person name="Pothier J.F."/>
            <person name="Tonolla M.A."/>
        </authorList>
    </citation>
    <scope>NUCLEOTIDE SEQUENCE [LARGE SCALE GENOMIC DNA]</scope>
    <source>
        <strain evidence="2 3">LaCa</strain>
    </source>
</reference>
<gene>
    <name evidence="2" type="ORF">CXB77_14540</name>
</gene>
<keyword evidence="1" id="KW-0175">Coiled coil</keyword>
<dbReference type="AlphaFoldDB" id="A0A2S7XNX8"/>
<organism evidence="2 3">
    <name type="scientific">Chromatium okenii</name>
    <dbReference type="NCBI Taxonomy" id="61644"/>
    <lineage>
        <taxon>Bacteria</taxon>
        <taxon>Pseudomonadati</taxon>
        <taxon>Pseudomonadota</taxon>
        <taxon>Gammaproteobacteria</taxon>
        <taxon>Chromatiales</taxon>
        <taxon>Chromatiaceae</taxon>
        <taxon>Chromatium</taxon>
    </lineage>
</organism>
<dbReference type="RefSeq" id="WP_105074454.1">
    <property type="nucleotide sequence ID" value="NZ_PPGH01000037.1"/>
</dbReference>